<gene>
    <name evidence="1" type="ORF">MiSe_90720</name>
</gene>
<evidence type="ECO:0008006" key="3">
    <source>
        <dbReference type="Google" id="ProtNLM"/>
    </source>
</evidence>
<sequence length="71" mass="8186">MGYTVGARHQEDFLPVEKIFDAVPLLLKNNQMPGAPKRQNTWVFRLVYHERTSKIAEKQGVRIVHNSCHQG</sequence>
<evidence type="ECO:0000313" key="1">
    <source>
        <dbReference type="EMBL" id="GET44246.1"/>
    </source>
</evidence>
<name>A0AAV3XSU8_9CYAN</name>
<dbReference type="Proteomes" id="UP001050975">
    <property type="component" value="Unassembled WGS sequence"/>
</dbReference>
<dbReference type="RefSeq" id="WP_226593909.1">
    <property type="nucleotide sequence ID" value="NZ_BLAY01000311.1"/>
</dbReference>
<accession>A0AAV3XSU8</accession>
<protein>
    <recommendedName>
        <fullName evidence="3">Transposase</fullName>
    </recommendedName>
</protein>
<comment type="caution">
    <text evidence="1">The sequence shown here is derived from an EMBL/GenBank/DDBJ whole genome shotgun (WGS) entry which is preliminary data.</text>
</comment>
<keyword evidence="2" id="KW-1185">Reference proteome</keyword>
<proteinExistence type="predicted"/>
<dbReference type="EMBL" id="BLAY01000311">
    <property type="protein sequence ID" value="GET44246.1"/>
    <property type="molecule type" value="Genomic_DNA"/>
</dbReference>
<evidence type="ECO:0000313" key="2">
    <source>
        <dbReference type="Proteomes" id="UP001050975"/>
    </source>
</evidence>
<dbReference type="AlphaFoldDB" id="A0AAV3XSU8"/>
<reference evidence="1" key="1">
    <citation type="submission" date="2019-10" db="EMBL/GenBank/DDBJ databases">
        <title>Draft genome sequece of Microseira wollei NIES-4236.</title>
        <authorList>
            <person name="Yamaguchi H."/>
            <person name="Suzuki S."/>
            <person name="Kawachi M."/>
        </authorList>
    </citation>
    <scope>NUCLEOTIDE SEQUENCE</scope>
    <source>
        <strain evidence="1">NIES-4236</strain>
    </source>
</reference>
<organism evidence="1 2">
    <name type="scientific">Microseira wollei NIES-4236</name>
    <dbReference type="NCBI Taxonomy" id="2530354"/>
    <lineage>
        <taxon>Bacteria</taxon>
        <taxon>Bacillati</taxon>
        <taxon>Cyanobacteriota</taxon>
        <taxon>Cyanophyceae</taxon>
        <taxon>Oscillatoriophycideae</taxon>
        <taxon>Aerosakkonematales</taxon>
        <taxon>Aerosakkonemataceae</taxon>
        <taxon>Microseira</taxon>
    </lineage>
</organism>